<gene>
    <name evidence="1" type="ORF">Ccrd_024793</name>
</gene>
<evidence type="ECO:0000313" key="2">
    <source>
        <dbReference type="Proteomes" id="UP000243975"/>
    </source>
</evidence>
<accession>A0A103XBX7</accession>
<keyword evidence="2" id="KW-1185">Reference proteome</keyword>
<comment type="caution">
    <text evidence="1">The sequence shown here is derived from an EMBL/GenBank/DDBJ whole genome shotgun (WGS) entry which is preliminary data.</text>
</comment>
<name>A0A103XBX7_CYNCS</name>
<evidence type="ECO:0000313" key="1">
    <source>
        <dbReference type="EMBL" id="KVH87890.1"/>
    </source>
</evidence>
<sequence>MSSINNHYTFTTTSFGTASDVVETLSFTSSNRNLSLLVVNNTSTVATTSRVVVGSHGIQIWPWQHLDLQEVMKAHKIIEVV</sequence>
<organism evidence="1 2">
    <name type="scientific">Cynara cardunculus var. scolymus</name>
    <name type="common">Globe artichoke</name>
    <name type="synonym">Cynara scolymus</name>
    <dbReference type="NCBI Taxonomy" id="59895"/>
    <lineage>
        <taxon>Eukaryota</taxon>
        <taxon>Viridiplantae</taxon>
        <taxon>Streptophyta</taxon>
        <taxon>Embryophyta</taxon>
        <taxon>Tracheophyta</taxon>
        <taxon>Spermatophyta</taxon>
        <taxon>Magnoliopsida</taxon>
        <taxon>eudicotyledons</taxon>
        <taxon>Gunneridae</taxon>
        <taxon>Pentapetalae</taxon>
        <taxon>asterids</taxon>
        <taxon>campanulids</taxon>
        <taxon>Asterales</taxon>
        <taxon>Asteraceae</taxon>
        <taxon>Carduoideae</taxon>
        <taxon>Cardueae</taxon>
        <taxon>Carduinae</taxon>
        <taxon>Cynara</taxon>
    </lineage>
</organism>
<proteinExistence type="predicted"/>
<dbReference type="AlphaFoldDB" id="A0A103XBX7"/>
<dbReference type="STRING" id="59895.A0A103XBX7"/>
<dbReference type="Gramene" id="KVH87890">
    <property type="protein sequence ID" value="KVH87890"/>
    <property type="gene ID" value="Ccrd_024793"/>
</dbReference>
<protein>
    <submittedName>
        <fullName evidence="1">Uncharacterized protein</fullName>
    </submittedName>
</protein>
<dbReference type="Proteomes" id="UP000243975">
    <property type="component" value="Unassembled WGS sequence"/>
</dbReference>
<reference evidence="1 2" key="1">
    <citation type="journal article" date="2016" name="Sci. Rep.">
        <title>The genome sequence of the outbreeding globe artichoke constructed de novo incorporating a phase-aware low-pass sequencing strategy of F1 progeny.</title>
        <authorList>
            <person name="Scaglione D."/>
            <person name="Reyes-Chin-Wo S."/>
            <person name="Acquadro A."/>
            <person name="Froenicke L."/>
            <person name="Portis E."/>
            <person name="Beitel C."/>
            <person name="Tirone M."/>
            <person name="Mauro R."/>
            <person name="Lo Monaco A."/>
            <person name="Mauromicale G."/>
            <person name="Faccioli P."/>
            <person name="Cattivelli L."/>
            <person name="Rieseberg L."/>
            <person name="Michelmore R."/>
            <person name="Lanteri S."/>
        </authorList>
    </citation>
    <scope>NUCLEOTIDE SEQUENCE [LARGE SCALE GENOMIC DNA]</scope>
    <source>
        <strain evidence="1">2C</strain>
    </source>
</reference>
<dbReference type="EMBL" id="LEKV01005735">
    <property type="protein sequence ID" value="KVH87890.1"/>
    <property type="molecule type" value="Genomic_DNA"/>
</dbReference>